<feature type="active site" evidence="9">
    <location>
        <position position="8"/>
    </location>
</feature>
<dbReference type="SUPFAM" id="SSF54211">
    <property type="entry name" value="Ribosomal protein S5 domain 2-like"/>
    <property type="match status" value="1"/>
</dbReference>
<dbReference type="InterPro" id="IPR004424">
    <property type="entry name" value="IspE"/>
</dbReference>
<evidence type="ECO:0000313" key="12">
    <source>
        <dbReference type="EMBL" id="GGH89477.1"/>
    </source>
</evidence>
<gene>
    <name evidence="9 12" type="primary">ispE</name>
    <name evidence="12" type="ORF">GCM10011495_33170</name>
</gene>
<dbReference type="GO" id="GO:0016301">
    <property type="term" value="F:kinase activity"/>
    <property type="evidence" value="ECO:0007669"/>
    <property type="project" value="UniProtKB-KW"/>
</dbReference>
<reference evidence="13" key="1">
    <citation type="journal article" date="2019" name="Int. J. Syst. Evol. Microbiol.">
        <title>The Global Catalogue of Microorganisms (GCM) 10K type strain sequencing project: providing services to taxonomists for standard genome sequencing and annotation.</title>
        <authorList>
            <consortium name="The Broad Institute Genomics Platform"/>
            <consortium name="The Broad Institute Genome Sequencing Center for Infectious Disease"/>
            <person name="Wu L."/>
            <person name="Ma J."/>
        </authorList>
    </citation>
    <scope>NUCLEOTIDE SEQUENCE [LARGE SCALE GENOMIC DNA]</scope>
    <source>
        <strain evidence="13">CGMCC 1.14966</strain>
    </source>
</reference>
<dbReference type="SUPFAM" id="SSF55060">
    <property type="entry name" value="GHMP Kinase, C-terminal domain"/>
    <property type="match status" value="1"/>
</dbReference>
<feature type="binding site" evidence="9">
    <location>
        <begin position="95"/>
        <end position="105"/>
    </location>
    <ligand>
        <name>ATP</name>
        <dbReference type="ChEBI" id="CHEBI:30616"/>
    </ligand>
</feature>
<feature type="domain" description="GHMP kinase N-terminal" evidence="10">
    <location>
        <begin position="67"/>
        <end position="142"/>
    </location>
</feature>
<accession>A0ABQ2ABG4</accession>
<dbReference type="InterPro" id="IPR006204">
    <property type="entry name" value="GHMP_kinase_N_dom"/>
</dbReference>
<dbReference type="InterPro" id="IPR013750">
    <property type="entry name" value="GHMP_kinase_C_dom"/>
</dbReference>
<evidence type="ECO:0000313" key="13">
    <source>
        <dbReference type="Proteomes" id="UP000637774"/>
    </source>
</evidence>
<comment type="catalytic activity">
    <reaction evidence="9">
        <text>4-CDP-2-C-methyl-D-erythritol + ATP = 4-CDP-2-C-methyl-D-erythritol 2-phosphate + ADP + H(+)</text>
        <dbReference type="Rhea" id="RHEA:18437"/>
        <dbReference type="ChEBI" id="CHEBI:15378"/>
        <dbReference type="ChEBI" id="CHEBI:30616"/>
        <dbReference type="ChEBI" id="CHEBI:57823"/>
        <dbReference type="ChEBI" id="CHEBI:57919"/>
        <dbReference type="ChEBI" id="CHEBI:456216"/>
        <dbReference type="EC" id="2.7.1.148"/>
    </reaction>
</comment>
<dbReference type="HAMAP" id="MF_00061">
    <property type="entry name" value="IspE"/>
    <property type="match status" value="1"/>
</dbReference>
<comment type="similarity">
    <text evidence="1 9">Belongs to the GHMP kinase family. IspE subfamily.</text>
</comment>
<comment type="function">
    <text evidence="9">Catalyzes the phosphorylation of the position 2 hydroxy group of 4-diphosphocytidyl-2C-methyl-D-erythritol.</text>
</comment>
<dbReference type="Gene3D" id="3.30.70.890">
    <property type="entry name" value="GHMP kinase, C-terminal domain"/>
    <property type="match status" value="1"/>
</dbReference>
<keyword evidence="6 9" id="KW-0418">Kinase</keyword>
<dbReference type="InterPro" id="IPR014721">
    <property type="entry name" value="Ribsml_uS5_D2-typ_fold_subgr"/>
</dbReference>
<comment type="caution">
    <text evidence="12">The sequence shown here is derived from an EMBL/GenBank/DDBJ whole genome shotgun (WGS) entry which is preliminary data.</text>
</comment>
<keyword evidence="13" id="KW-1185">Reference proteome</keyword>
<evidence type="ECO:0000256" key="2">
    <source>
        <dbReference type="ARBA" id="ARBA00012052"/>
    </source>
</evidence>
<keyword evidence="4 9" id="KW-0808">Transferase</keyword>
<dbReference type="EC" id="2.7.1.148" evidence="2 9"/>
<dbReference type="EMBL" id="BMGY01000041">
    <property type="protein sequence ID" value="GGH89477.1"/>
    <property type="molecule type" value="Genomic_DNA"/>
</dbReference>
<dbReference type="Pfam" id="PF00288">
    <property type="entry name" value="GHMP_kinases_N"/>
    <property type="match status" value="1"/>
</dbReference>
<evidence type="ECO:0000259" key="10">
    <source>
        <dbReference type="Pfam" id="PF00288"/>
    </source>
</evidence>
<dbReference type="PIRSF" id="PIRSF010376">
    <property type="entry name" value="IspE"/>
    <property type="match status" value="1"/>
</dbReference>
<keyword evidence="9" id="KW-0414">Isoprene biosynthesis</keyword>
<dbReference type="PANTHER" id="PTHR43527">
    <property type="entry name" value="4-DIPHOSPHOCYTIDYL-2-C-METHYL-D-ERYTHRITOL KINASE, CHLOROPLASTIC"/>
    <property type="match status" value="1"/>
</dbReference>
<sequence length="274" mass="29389">MLVFPNAKLNLGLYVTERRPDGFHTLESVFVPLPWTDALELLPAPAGQSETSIMLTGRPIPGDPATNLCVRAYALLQADFPQLPAVQLYLHKIVPIGAGLGGGSADAAFALKAANELFGLKLTVESLESYARRLGSDCAFFIRNKPVLAVERGDVFEEIDLNLDGTACVVVYPNLHIGTAEAYAHIRPQQPAHPLRAALAQPISTWRGTVSNDFETALTPSYPVLAEIKQQLYAAGAAYASLSGSGSAVYGLWANGEPAATTWPVEYTVWRGVL</sequence>
<keyword evidence="7 9" id="KW-0067">ATP-binding</keyword>
<evidence type="ECO:0000256" key="3">
    <source>
        <dbReference type="ARBA" id="ARBA00017473"/>
    </source>
</evidence>
<proteinExistence type="inferred from homology"/>
<protein>
    <recommendedName>
        <fullName evidence="3 9">4-diphosphocytidyl-2-C-methyl-D-erythritol kinase</fullName>
        <shortName evidence="9">CMK</shortName>
        <ecNumber evidence="2 9">2.7.1.148</ecNumber>
    </recommendedName>
    <alternativeName>
        <fullName evidence="8 9">4-(cytidine-5'-diphospho)-2-C-methyl-D-erythritol kinase</fullName>
    </alternativeName>
</protein>
<evidence type="ECO:0000256" key="1">
    <source>
        <dbReference type="ARBA" id="ARBA00009684"/>
    </source>
</evidence>
<evidence type="ECO:0000256" key="7">
    <source>
        <dbReference type="ARBA" id="ARBA00022840"/>
    </source>
</evidence>
<dbReference type="InterPro" id="IPR036554">
    <property type="entry name" value="GHMP_kinase_C_sf"/>
</dbReference>
<dbReference type="PANTHER" id="PTHR43527:SF2">
    <property type="entry name" value="4-DIPHOSPHOCYTIDYL-2-C-METHYL-D-ERYTHRITOL KINASE, CHLOROPLASTIC"/>
    <property type="match status" value="1"/>
</dbReference>
<evidence type="ECO:0000259" key="11">
    <source>
        <dbReference type="Pfam" id="PF08544"/>
    </source>
</evidence>
<dbReference type="NCBIfam" id="TIGR00154">
    <property type="entry name" value="ispE"/>
    <property type="match status" value="1"/>
</dbReference>
<comment type="pathway">
    <text evidence="9">Isoprenoid biosynthesis; isopentenyl diphosphate biosynthesis via DXP pathway; isopentenyl diphosphate from 1-deoxy-D-xylulose 5-phosphate: step 3/6.</text>
</comment>
<dbReference type="InterPro" id="IPR020568">
    <property type="entry name" value="Ribosomal_Su5_D2-typ_SF"/>
</dbReference>
<evidence type="ECO:0000256" key="9">
    <source>
        <dbReference type="HAMAP-Rule" id="MF_00061"/>
    </source>
</evidence>
<evidence type="ECO:0000256" key="8">
    <source>
        <dbReference type="ARBA" id="ARBA00032554"/>
    </source>
</evidence>
<organism evidence="12 13">
    <name type="scientific">Hymenobacter frigidus</name>
    <dbReference type="NCBI Taxonomy" id="1524095"/>
    <lineage>
        <taxon>Bacteria</taxon>
        <taxon>Pseudomonadati</taxon>
        <taxon>Bacteroidota</taxon>
        <taxon>Cytophagia</taxon>
        <taxon>Cytophagales</taxon>
        <taxon>Hymenobacteraceae</taxon>
        <taxon>Hymenobacter</taxon>
    </lineage>
</organism>
<dbReference type="Gene3D" id="3.30.230.10">
    <property type="match status" value="1"/>
</dbReference>
<evidence type="ECO:0000256" key="5">
    <source>
        <dbReference type="ARBA" id="ARBA00022741"/>
    </source>
</evidence>
<dbReference type="Proteomes" id="UP000637774">
    <property type="component" value="Unassembled WGS sequence"/>
</dbReference>
<feature type="active site" evidence="9">
    <location>
        <position position="137"/>
    </location>
</feature>
<keyword evidence="5 9" id="KW-0547">Nucleotide-binding</keyword>
<feature type="domain" description="GHMP kinase C-terminal" evidence="11">
    <location>
        <begin position="214"/>
        <end position="256"/>
    </location>
</feature>
<dbReference type="RefSeq" id="WP_188563218.1">
    <property type="nucleotide sequence ID" value="NZ_BMGY01000041.1"/>
</dbReference>
<evidence type="ECO:0000256" key="4">
    <source>
        <dbReference type="ARBA" id="ARBA00022679"/>
    </source>
</evidence>
<dbReference type="Pfam" id="PF08544">
    <property type="entry name" value="GHMP_kinases_C"/>
    <property type="match status" value="1"/>
</dbReference>
<evidence type="ECO:0000256" key="6">
    <source>
        <dbReference type="ARBA" id="ARBA00022777"/>
    </source>
</evidence>
<name>A0ABQ2ABG4_9BACT</name>